<feature type="transmembrane region" description="Helical" evidence="8">
    <location>
        <begin position="633"/>
        <end position="650"/>
    </location>
</feature>
<keyword evidence="3 8" id="KW-0812">Transmembrane</keyword>
<feature type="transmembrane region" description="Helical" evidence="8">
    <location>
        <begin position="741"/>
        <end position="760"/>
    </location>
</feature>
<dbReference type="PANTHER" id="PTHR43652:SF2">
    <property type="entry name" value="BASIC AMINO ACID ANTIPORTER YFCC-RELATED"/>
    <property type="match status" value="1"/>
</dbReference>
<accession>D8LFQ7</accession>
<feature type="compositionally biased region" description="Acidic residues" evidence="7">
    <location>
        <begin position="357"/>
        <end position="366"/>
    </location>
</feature>
<evidence type="ECO:0000256" key="4">
    <source>
        <dbReference type="ARBA" id="ARBA00022737"/>
    </source>
</evidence>
<evidence type="ECO:0000256" key="2">
    <source>
        <dbReference type="ARBA" id="ARBA00022448"/>
    </source>
</evidence>
<feature type="transmembrane region" description="Helical" evidence="8">
    <location>
        <begin position="139"/>
        <end position="160"/>
    </location>
</feature>
<dbReference type="InterPro" id="IPR051679">
    <property type="entry name" value="DASS-Related_Transporters"/>
</dbReference>
<proteinExistence type="predicted"/>
<evidence type="ECO:0000256" key="3">
    <source>
        <dbReference type="ARBA" id="ARBA00022692"/>
    </source>
</evidence>
<feature type="region of interest" description="Disordered" evidence="7">
    <location>
        <begin position="508"/>
        <end position="555"/>
    </location>
</feature>
<feature type="region of interest" description="Disordered" evidence="7">
    <location>
        <begin position="312"/>
        <end position="369"/>
    </location>
</feature>
<feature type="transmembrane region" description="Helical" evidence="8">
    <location>
        <begin position="780"/>
        <end position="800"/>
    </location>
</feature>
<keyword evidence="5 8" id="KW-1133">Transmembrane helix</keyword>
<comment type="subcellular location">
    <subcellularLocation>
        <location evidence="1">Membrane</location>
        <topology evidence="1">Multi-pass membrane protein</topology>
    </subcellularLocation>
</comment>
<evidence type="ECO:0000313" key="11">
    <source>
        <dbReference type="Proteomes" id="UP000002630"/>
    </source>
</evidence>
<protein>
    <submittedName>
        <fullName evidence="10">Sodium/sulfate symporter</fullName>
    </submittedName>
</protein>
<feature type="region of interest" description="Disordered" evidence="7">
    <location>
        <begin position="240"/>
        <end position="298"/>
    </location>
</feature>
<feature type="transmembrane region" description="Helical" evidence="8">
    <location>
        <begin position="608"/>
        <end position="627"/>
    </location>
</feature>
<dbReference type="EMBL" id="FN649760">
    <property type="protein sequence ID" value="CBN75631.1"/>
    <property type="molecule type" value="Genomic_DNA"/>
</dbReference>
<dbReference type="PROSITE" id="PS01271">
    <property type="entry name" value="NA_SULFATE"/>
    <property type="match status" value="1"/>
</dbReference>
<dbReference type="GO" id="GO:0055085">
    <property type="term" value="P:transmembrane transport"/>
    <property type="evidence" value="ECO:0007669"/>
    <property type="project" value="InterPro"/>
</dbReference>
<evidence type="ECO:0000256" key="7">
    <source>
        <dbReference type="SAM" id="MobiDB-lite"/>
    </source>
</evidence>
<dbReference type="GO" id="GO:0005886">
    <property type="term" value="C:plasma membrane"/>
    <property type="evidence" value="ECO:0007669"/>
    <property type="project" value="TreeGrafter"/>
</dbReference>
<dbReference type="eggNOG" id="ENOG502QPZM">
    <property type="taxonomic scope" value="Eukaryota"/>
</dbReference>
<feature type="transmembrane region" description="Helical" evidence="8">
    <location>
        <begin position="98"/>
        <end position="119"/>
    </location>
</feature>
<gene>
    <name evidence="10" type="ORF">Esi_0151_0021</name>
</gene>
<feature type="transmembrane region" description="Helical" evidence="8">
    <location>
        <begin position="702"/>
        <end position="729"/>
    </location>
</feature>
<dbReference type="InterPro" id="IPR031312">
    <property type="entry name" value="Na/sul_symport_CS"/>
</dbReference>
<dbReference type="Pfam" id="PF03600">
    <property type="entry name" value="CitMHS"/>
    <property type="match status" value="1"/>
</dbReference>
<dbReference type="Proteomes" id="UP000002630">
    <property type="component" value="Unassembled WGS sequence"/>
</dbReference>
<keyword evidence="4" id="KW-0677">Repeat</keyword>
<evidence type="ECO:0000256" key="5">
    <source>
        <dbReference type="ARBA" id="ARBA00022989"/>
    </source>
</evidence>
<evidence type="ECO:0000313" key="10">
    <source>
        <dbReference type="EMBL" id="CBN75631.1"/>
    </source>
</evidence>
<keyword evidence="2" id="KW-0813">Transport</keyword>
<dbReference type="OrthoDB" id="442352at2759"/>
<evidence type="ECO:0000256" key="6">
    <source>
        <dbReference type="ARBA" id="ARBA00023136"/>
    </source>
</evidence>
<feature type="domain" description="Citrate transporter-like" evidence="9">
    <location>
        <begin position="1"/>
        <end position="732"/>
    </location>
</feature>
<feature type="transmembrane region" description="Helical" evidence="8">
    <location>
        <begin position="662"/>
        <end position="682"/>
    </location>
</feature>
<name>D8LFQ7_ECTSI</name>
<feature type="compositionally biased region" description="Low complexity" evidence="7">
    <location>
        <begin position="312"/>
        <end position="327"/>
    </location>
</feature>
<evidence type="ECO:0000256" key="1">
    <source>
        <dbReference type="ARBA" id="ARBA00004141"/>
    </source>
</evidence>
<dbReference type="PANTHER" id="PTHR43652">
    <property type="entry name" value="BASIC AMINO ACID ANTIPORTER YFCC-RELATED"/>
    <property type="match status" value="1"/>
</dbReference>
<dbReference type="AlphaFoldDB" id="D8LFQ7"/>
<evidence type="ECO:0000256" key="8">
    <source>
        <dbReference type="SAM" id="Phobius"/>
    </source>
</evidence>
<dbReference type="InterPro" id="IPR004680">
    <property type="entry name" value="Cit_transptr-like_dom"/>
</dbReference>
<dbReference type="InParanoid" id="D8LFQ7"/>
<reference evidence="10 11" key="1">
    <citation type="journal article" date="2010" name="Nature">
        <title>The Ectocarpus genome and the independent evolution of multicellularity in brown algae.</title>
        <authorList>
            <person name="Cock J.M."/>
            <person name="Sterck L."/>
            <person name="Rouze P."/>
            <person name="Scornet D."/>
            <person name="Allen A.E."/>
            <person name="Amoutzias G."/>
            <person name="Anthouard V."/>
            <person name="Artiguenave F."/>
            <person name="Aury J.M."/>
            <person name="Badger J.H."/>
            <person name="Beszteri B."/>
            <person name="Billiau K."/>
            <person name="Bonnet E."/>
            <person name="Bothwell J.H."/>
            <person name="Bowler C."/>
            <person name="Boyen C."/>
            <person name="Brownlee C."/>
            <person name="Carrano C.J."/>
            <person name="Charrier B."/>
            <person name="Cho G.Y."/>
            <person name="Coelho S.M."/>
            <person name="Collen J."/>
            <person name="Corre E."/>
            <person name="Da Silva C."/>
            <person name="Delage L."/>
            <person name="Delaroque N."/>
            <person name="Dittami S.M."/>
            <person name="Doulbeau S."/>
            <person name="Elias M."/>
            <person name="Farnham G."/>
            <person name="Gachon C.M."/>
            <person name="Gschloessl B."/>
            <person name="Heesch S."/>
            <person name="Jabbari K."/>
            <person name="Jubin C."/>
            <person name="Kawai H."/>
            <person name="Kimura K."/>
            <person name="Kloareg B."/>
            <person name="Kupper F.C."/>
            <person name="Lang D."/>
            <person name="Le Bail A."/>
            <person name="Leblanc C."/>
            <person name="Lerouge P."/>
            <person name="Lohr M."/>
            <person name="Lopez P.J."/>
            <person name="Martens C."/>
            <person name="Maumus F."/>
            <person name="Michel G."/>
            <person name="Miranda-Saavedra D."/>
            <person name="Morales J."/>
            <person name="Moreau H."/>
            <person name="Motomura T."/>
            <person name="Nagasato C."/>
            <person name="Napoli C.A."/>
            <person name="Nelson D.R."/>
            <person name="Nyvall-Collen P."/>
            <person name="Peters A.F."/>
            <person name="Pommier C."/>
            <person name="Potin P."/>
            <person name="Poulain J."/>
            <person name="Quesneville H."/>
            <person name="Read B."/>
            <person name="Rensing S.A."/>
            <person name="Ritter A."/>
            <person name="Rousvoal S."/>
            <person name="Samanta M."/>
            <person name="Samson G."/>
            <person name="Schroeder D.C."/>
            <person name="Segurens B."/>
            <person name="Strittmatter M."/>
            <person name="Tonon T."/>
            <person name="Tregear J.W."/>
            <person name="Valentin K."/>
            <person name="von Dassow P."/>
            <person name="Yamagishi T."/>
            <person name="Van de Peer Y."/>
            <person name="Wincker P."/>
        </authorList>
    </citation>
    <scope>NUCLEOTIDE SEQUENCE [LARGE SCALE GENOMIC DNA]</scope>
    <source>
        <strain evidence="11">Ec32 / CCAP1310/4</strain>
    </source>
</reference>
<dbReference type="STRING" id="2880.D8LFQ7"/>
<organism evidence="10 11">
    <name type="scientific">Ectocarpus siliculosus</name>
    <name type="common">Brown alga</name>
    <name type="synonym">Conferva siliculosa</name>
    <dbReference type="NCBI Taxonomy" id="2880"/>
    <lineage>
        <taxon>Eukaryota</taxon>
        <taxon>Sar</taxon>
        <taxon>Stramenopiles</taxon>
        <taxon>Ochrophyta</taxon>
        <taxon>PX clade</taxon>
        <taxon>Phaeophyceae</taxon>
        <taxon>Ectocarpales</taxon>
        <taxon>Ectocarpaceae</taxon>
        <taxon>Ectocarpus</taxon>
    </lineage>
</organism>
<feature type="transmembrane region" description="Helical" evidence="8">
    <location>
        <begin position="53"/>
        <end position="77"/>
    </location>
</feature>
<keyword evidence="6 8" id="KW-0472">Membrane</keyword>
<sequence>MVSTEEALSGFNNPGVLAVGSLFVVIKGVERSRLADRAAKHVFGLRTGFTAGLLRLMGLAFLLSAFLNNTPVVAMLIPITKDWAVTRGFNPALLLMPLSYACIFGGLVTIIGTSTNLVVQGLVMEWGEEGLGFFEPGYIGLPLGVVGMLYLSVAAPRILAGAGGGDRGGRSGEREEELLTEVQLSHDFAYIGKPVAVVLARLGLPAESLIKIRRRTAAAAPRVAAAFPAAVSPLREVYRDLDNGRTGSPALPGRRKRLEEGPSSAAACPSPGRGTAGSSSSPMRRRKGYPGTADGPTPAVVVARGAGALLPSSLSSSSSTTMALSPSQHSGRPSALPSRGRPFSSGVAGRGPPSGTADDDDDDFDDIYPVSPSEAVRAGDVLVVSRPQATMTAFLGSVLSSGERGLEVLGASAAQLQRAPTAAPSGDTAVEPAAAFLELVLSGRNHFVGRRPSGHEGAALASRYGCRILAVRHAADSSRTAQREGGEMLAAPLAAGGDVAISALERRHGGRSFARKEEGVESPLRGGGGSEDERQRTAGSGAVVHGHDDDDDGPVGLAAAEGSVKVARRPLAPGDVVLVVADETFSGLWQDAPEFDLVSRVSAVPKAVVPYDYLSLLVFCGMLGWVLFSSVTMVRAAFAAGGVLIVGGWVDPRKSVGYVDWSLLLLVGSALGLSKAIANSGLAGYAGNAIKDSGMSASASLYLLYGFTMVCTELITNNAAAALAVPIALSIAKELDASYKPFVLTVMMAASSSFMTPIGYQTNTMVWGPGGYEFSDFIRLGTPLSLIYMIVGSFLMPCLFPF</sequence>
<keyword evidence="11" id="KW-1185">Reference proteome</keyword>
<evidence type="ECO:0000259" key="9">
    <source>
        <dbReference type="Pfam" id="PF03600"/>
    </source>
</evidence>